<accession>A0A6J8C5D0</accession>
<organism evidence="3 4">
    <name type="scientific">Mytilus coruscus</name>
    <name type="common">Sea mussel</name>
    <dbReference type="NCBI Taxonomy" id="42192"/>
    <lineage>
        <taxon>Eukaryota</taxon>
        <taxon>Metazoa</taxon>
        <taxon>Spiralia</taxon>
        <taxon>Lophotrochozoa</taxon>
        <taxon>Mollusca</taxon>
        <taxon>Bivalvia</taxon>
        <taxon>Autobranchia</taxon>
        <taxon>Pteriomorphia</taxon>
        <taxon>Mytilida</taxon>
        <taxon>Mytiloidea</taxon>
        <taxon>Mytilidae</taxon>
        <taxon>Mytilinae</taxon>
        <taxon>Mytilus</taxon>
    </lineage>
</organism>
<name>A0A6J8C5D0_MYTCO</name>
<dbReference type="AlphaFoldDB" id="A0A6J8C5D0"/>
<feature type="compositionally biased region" description="Polar residues" evidence="2">
    <location>
        <begin position="10"/>
        <end position="22"/>
    </location>
</feature>
<gene>
    <name evidence="3" type="ORF">MCOR_25788</name>
</gene>
<proteinExistence type="predicted"/>
<evidence type="ECO:0000313" key="3">
    <source>
        <dbReference type="EMBL" id="CAC5390706.1"/>
    </source>
</evidence>
<evidence type="ECO:0000313" key="4">
    <source>
        <dbReference type="Proteomes" id="UP000507470"/>
    </source>
</evidence>
<dbReference type="EMBL" id="CACVKT020004598">
    <property type="protein sequence ID" value="CAC5390706.1"/>
    <property type="molecule type" value="Genomic_DNA"/>
</dbReference>
<dbReference type="OrthoDB" id="6079589at2759"/>
<dbReference type="Proteomes" id="UP000507470">
    <property type="component" value="Unassembled WGS sequence"/>
</dbReference>
<evidence type="ECO:0000256" key="2">
    <source>
        <dbReference type="SAM" id="MobiDB-lite"/>
    </source>
</evidence>
<feature type="coiled-coil region" evidence="1">
    <location>
        <begin position="157"/>
        <end position="184"/>
    </location>
</feature>
<keyword evidence="1" id="KW-0175">Coiled coil</keyword>
<evidence type="ECO:0000256" key="1">
    <source>
        <dbReference type="SAM" id="Coils"/>
    </source>
</evidence>
<feature type="compositionally biased region" description="Polar residues" evidence="2">
    <location>
        <begin position="33"/>
        <end position="73"/>
    </location>
</feature>
<feature type="region of interest" description="Disordered" evidence="2">
    <location>
        <begin position="1"/>
        <end position="73"/>
    </location>
</feature>
<keyword evidence="4" id="KW-1185">Reference proteome</keyword>
<protein>
    <submittedName>
        <fullName evidence="3">Uncharacterized protein</fullName>
    </submittedName>
</protein>
<reference evidence="3 4" key="1">
    <citation type="submission" date="2020-06" db="EMBL/GenBank/DDBJ databases">
        <authorList>
            <person name="Li R."/>
            <person name="Bekaert M."/>
        </authorList>
    </citation>
    <scope>NUCLEOTIDE SEQUENCE [LARGE SCALE GENOMIC DNA]</scope>
    <source>
        <strain evidence="4">wild</strain>
    </source>
</reference>
<sequence>MATDNKQESIQKFLTQTPGNNKSNKRSEPFSPDNISPSLLQAQKQAKTGNSSGFTKTLNDQPNESTTIVPGLQTTSLDGTSDLVLEAQNDTVIQLSDVVCATLKNSNFIDQIIPLISQRVIESITPSLFKIVDDKIKPHLENLNKNNHIIDMQKEVIDTQGQKIENLQYRLQQLEVKVEEQEQYSRRTSLRFNNVKVPTKKNGDIVKPVDTDSIVLNICNKQLGLKLDLKDIGRSHPIGTAKDGKMSIIVRFLTYRQRQMVYNNKKKLKGNHDKMFICENLTRHRYGLLQQLNTYRKNNRIHSFWTYDGSIIVKKFEDGPTKVVTTKDEVEDLALNTLAEELDHV</sequence>